<evidence type="ECO:0008006" key="4">
    <source>
        <dbReference type="Google" id="ProtNLM"/>
    </source>
</evidence>
<reference evidence="2 3" key="1">
    <citation type="submission" date="2021-02" db="EMBL/GenBank/DDBJ databases">
        <authorList>
            <person name="Jung H.S."/>
            <person name="Chun B.H."/>
            <person name="Jeon C.O."/>
        </authorList>
    </citation>
    <scope>NUCLEOTIDE SEQUENCE [LARGE SCALE GENOMIC DNA]</scope>
    <source>
        <strain evidence="2 3">LMG 25203</strain>
    </source>
</reference>
<keyword evidence="3" id="KW-1185">Reference proteome</keyword>
<keyword evidence="1" id="KW-1133">Transmembrane helix</keyword>
<feature type="transmembrane region" description="Helical" evidence="1">
    <location>
        <begin position="125"/>
        <end position="147"/>
    </location>
</feature>
<keyword evidence="1" id="KW-0812">Transmembrane</keyword>
<evidence type="ECO:0000256" key="1">
    <source>
        <dbReference type="SAM" id="Phobius"/>
    </source>
</evidence>
<dbReference type="RefSeq" id="WP_187656175.1">
    <property type="nucleotide sequence ID" value="NZ_JACSOD020000507.1"/>
</dbReference>
<protein>
    <recommendedName>
        <fullName evidence="4">RDD family protein</fullName>
    </recommendedName>
</protein>
<dbReference type="EMBL" id="JACSOD020000507">
    <property type="protein sequence ID" value="MBM6500745.1"/>
    <property type="molecule type" value="Genomic_DNA"/>
</dbReference>
<feature type="transmembrane region" description="Helical" evidence="1">
    <location>
        <begin position="167"/>
        <end position="189"/>
    </location>
</feature>
<accession>A0ABS2D0P6</accession>
<dbReference type="Proteomes" id="UP000759529">
    <property type="component" value="Unassembled WGS sequence"/>
</dbReference>
<keyword evidence="1" id="KW-0472">Membrane</keyword>
<proteinExistence type="predicted"/>
<evidence type="ECO:0000313" key="3">
    <source>
        <dbReference type="Proteomes" id="UP000759529"/>
    </source>
</evidence>
<evidence type="ECO:0000313" key="2">
    <source>
        <dbReference type="EMBL" id="MBM6500745.1"/>
    </source>
</evidence>
<feature type="transmembrane region" description="Helical" evidence="1">
    <location>
        <begin position="79"/>
        <end position="104"/>
    </location>
</feature>
<gene>
    <name evidence="2" type="ORF">H9X54_015755</name>
</gene>
<organism evidence="2 3">
    <name type="scientific">Flavobacterium macrobrachii</name>
    <dbReference type="NCBI Taxonomy" id="591204"/>
    <lineage>
        <taxon>Bacteria</taxon>
        <taxon>Pseudomonadati</taxon>
        <taxon>Bacteroidota</taxon>
        <taxon>Flavobacteriia</taxon>
        <taxon>Flavobacteriales</taxon>
        <taxon>Flavobacteriaceae</taxon>
        <taxon>Flavobacterium</taxon>
    </lineage>
</organism>
<feature type="transmembrane region" description="Helical" evidence="1">
    <location>
        <begin position="38"/>
        <end position="59"/>
    </location>
</feature>
<name>A0ABS2D0P6_9FLAO</name>
<sequence length="212" mass="25434">MEELDLLKKAWQKDTQSFQQVTENEIYKMLHKNSSSSVKWILIISILEFVLWTFISVFFNTDEYIKQMHAEEMMIYLKILTYVNYAVILWFLYCFYTNYVKISATTSTKQLMQDILRTRKTVQNYVWYNLGMMFVSMIIGFIMEFLYNPQLSVIKDKIAHDEGNGTIIKIVCILSVVMIVFLVIFWLFYKLLYGFLLRRLSNNYKELKKIDL</sequence>
<comment type="caution">
    <text evidence="2">The sequence shown here is derived from an EMBL/GenBank/DDBJ whole genome shotgun (WGS) entry which is preliminary data.</text>
</comment>